<accession>A0A7D4UJY1</accession>
<evidence type="ECO:0000256" key="1">
    <source>
        <dbReference type="SAM" id="SignalP"/>
    </source>
</evidence>
<organism evidence="3 4">
    <name type="scientific">Mucilaginibacter mali</name>
    <dbReference type="NCBI Taxonomy" id="2740462"/>
    <lineage>
        <taxon>Bacteria</taxon>
        <taxon>Pseudomonadati</taxon>
        <taxon>Bacteroidota</taxon>
        <taxon>Sphingobacteriia</taxon>
        <taxon>Sphingobacteriales</taxon>
        <taxon>Sphingobacteriaceae</taxon>
        <taxon>Mucilaginibacter</taxon>
    </lineage>
</organism>
<dbReference type="InterPro" id="IPR000782">
    <property type="entry name" value="FAS1_domain"/>
</dbReference>
<feature type="chain" id="PRO_5028965245" evidence="1">
    <location>
        <begin position="25"/>
        <end position="523"/>
    </location>
</feature>
<dbReference type="EMBL" id="CP054139">
    <property type="protein sequence ID" value="QKJ29762.1"/>
    <property type="molecule type" value="Genomic_DNA"/>
</dbReference>
<evidence type="ECO:0000313" key="3">
    <source>
        <dbReference type="EMBL" id="QKJ29762.1"/>
    </source>
</evidence>
<evidence type="ECO:0000259" key="2">
    <source>
        <dbReference type="PROSITE" id="PS50213"/>
    </source>
</evidence>
<keyword evidence="4" id="KW-1185">Reference proteome</keyword>
<dbReference type="Gene3D" id="2.30.180.10">
    <property type="entry name" value="FAS1 domain"/>
    <property type="match status" value="1"/>
</dbReference>
<reference evidence="3 4" key="1">
    <citation type="submission" date="2020-05" db="EMBL/GenBank/DDBJ databases">
        <title>Mucilaginibacter mali sp. nov.</title>
        <authorList>
            <person name="Kim H.S."/>
            <person name="Lee K.C."/>
            <person name="Suh M.K."/>
            <person name="Kim J.-S."/>
            <person name="Han K.-I."/>
            <person name="Eom M.K."/>
            <person name="Shin Y.K."/>
            <person name="Lee J.-S."/>
        </authorList>
    </citation>
    <scope>NUCLEOTIDE SEQUENCE [LARGE SCALE GENOMIC DNA]</scope>
    <source>
        <strain evidence="3 4">G2-14</strain>
    </source>
</reference>
<evidence type="ECO:0000313" key="4">
    <source>
        <dbReference type="Proteomes" id="UP000505355"/>
    </source>
</evidence>
<dbReference type="RefSeq" id="WP_173414454.1">
    <property type="nucleotide sequence ID" value="NZ_CP054139.1"/>
</dbReference>
<dbReference type="Pfam" id="PF02469">
    <property type="entry name" value="Fasciclin"/>
    <property type="match status" value="1"/>
</dbReference>
<dbReference type="InterPro" id="IPR036378">
    <property type="entry name" value="FAS1_dom_sf"/>
</dbReference>
<dbReference type="PANTHER" id="PTHR10900:SF77">
    <property type="entry name" value="FI19380P1"/>
    <property type="match status" value="1"/>
</dbReference>
<dbReference type="InterPro" id="IPR050904">
    <property type="entry name" value="Adhesion/Biosynth-related"/>
</dbReference>
<dbReference type="SMART" id="SM00554">
    <property type="entry name" value="FAS1"/>
    <property type="match status" value="1"/>
</dbReference>
<name>A0A7D4UJY1_9SPHI</name>
<protein>
    <submittedName>
        <fullName evidence="3">Fasciclin domain-containing protein</fullName>
    </submittedName>
</protein>
<dbReference type="PROSITE" id="PS51257">
    <property type="entry name" value="PROKAR_LIPOPROTEIN"/>
    <property type="match status" value="1"/>
</dbReference>
<feature type="signal peptide" evidence="1">
    <location>
        <begin position="1"/>
        <end position="24"/>
    </location>
</feature>
<dbReference type="Proteomes" id="UP000505355">
    <property type="component" value="Chromosome"/>
</dbReference>
<feature type="domain" description="FAS1" evidence="2">
    <location>
        <begin position="39"/>
        <end position="161"/>
    </location>
</feature>
<dbReference type="PANTHER" id="PTHR10900">
    <property type="entry name" value="PERIOSTIN-RELATED"/>
    <property type="match status" value="1"/>
</dbReference>
<gene>
    <name evidence="3" type="ORF">HQ865_08325</name>
</gene>
<dbReference type="SUPFAM" id="SSF82153">
    <property type="entry name" value="FAS1 domain"/>
    <property type="match status" value="1"/>
</dbReference>
<dbReference type="KEGG" id="mmab:HQ865_08325"/>
<sequence length="523" mass="56780">MTHYRNKYFLMVLAATLMLTSACKKQWSQRDAVVDQQLNINLMQQIQANGNLSVFAGYLTKIGFDKVLSASKTYTVFAPSNAALANIDPAIVADTAKLHVFVANHIANQTYLTTSVQTSLRVRNLNGKNVTLTPTTVEDANITSANQYVSNGVVNVIDKMLTPRLNISQFVRSLTTVGALQRDYVIRQDSTFIDTSKATVASINPTTGKPVLVPNTGVVTINKYFNKVANLANEDSTYTYIVLTDAAYTAERNKVSKYFATSSVDTTMNILAGFNVLKDVAIRGTYTLANMPATLTSVNGVPVPFDKTAVVQTYNASNGIVYVMSAVNFNVSDKITPITIQGEQPSFYARTDKGGNTQLRSRLDNNLVKYNDLYISGTGIASYFAAYKLSNLYTCQYKVVIRAINDTAVTHIPAASPTLGNISEKVTFGQITATTNPTGAQVVPVTAVNYPYQNVPPYVYTEITQTPATAGTVAANATINVASGNLNVIKYNSIYMYVTGANVTTSNLNNVIVDYIKLIPIIQ</sequence>
<dbReference type="PROSITE" id="PS50213">
    <property type="entry name" value="FAS1"/>
    <property type="match status" value="1"/>
</dbReference>
<dbReference type="AlphaFoldDB" id="A0A7D4UJY1"/>
<keyword evidence="1" id="KW-0732">Signal</keyword>
<proteinExistence type="predicted"/>